<evidence type="ECO:0000256" key="1">
    <source>
        <dbReference type="ARBA" id="ARBA00022821"/>
    </source>
</evidence>
<comment type="caution">
    <text evidence="3">The sequence shown here is derived from an EMBL/GenBank/DDBJ whole genome shotgun (WGS) entry which is preliminary data.</text>
</comment>
<dbReference type="Proteomes" id="UP000298416">
    <property type="component" value="Unassembled WGS sequence"/>
</dbReference>
<reference evidence="3" key="2">
    <citation type="submission" date="2020-08" db="EMBL/GenBank/DDBJ databases">
        <title>Plant Genome Project.</title>
        <authorList>
            <person name="Zhang R.-G."/>
        </authorList>
    </citation>
    <scope>NUCLEOTIDE SEQUENCE</scope>
    <source>
        <strain evidence="3">Huo1</strain>
        <tissue evidence="3">Leaf</tissue>
    </source>
</reference>
<accession>A0A8X8YJS3</accession>
<evidence type="ECO:0000259" key="2">
    <source>
        <dbReference type="Pfam" id="PF00931"/>
    </source>
</evidence>
<evidence type="ECO:0000313" key="3">
    <source>
        <dbReference type="EMBL" id="KAG6431240.1"/>
    </source>
</evidence>
<proteinExistence type="predicted"/>
<dbReference type="InterPro" id="IPR027417">
    <property type="entry name" value="P-loop_NTPase"/>
</dbReference>
<gene>
    <name evidence="3" type="ORF">SASPL_109318</name>
</gene>
<dbReference type="GO" id="GO:0006952">
    <property type="term" value="P:defense response"/>
    <property type="evidence" value="ECO:0007669"/>
    <property type="project" value="UniProtKB-KW"/>
</dbReference>
<dbReference type="SUPFAM" id="SSF52540">
    <property type="entry name" value="P-loop containing nucleoside triphosphate hydrolases"/>
    <property type="match status" value="1"/>
</dbReference>
<dbReference type="EMBL" id="PNBA02000003">
    <property type="protein sequence ID" value="KAG6431240.1"/>
    <property type="molecule type" value="Genomic_DNA"/>
</dbReference>
<dbReference type="AlphaFoldDB" id="A0A8X8YJS3"/>
<keyword evidence="1" id="KW-0611">Plant defense</keyword>
<feature type="domain" description="NB-ARC" evidence="2">
    <location>
        <begin position="154"/>
        <end position="211"/>
    </location>
</feature>
<evidence type="ECO:0000313" key="4">
    <source>
        <dbReference type="Proteomes" id="UP000298416"/>
    </source>
</evidence>
<dbReference type="Pfam" id="PF00931">
    <property type="entry name" value="NB-ARC"/>
    <property type="match status" value="1"/>
</dbReference>
<dbReference type="PANTHER" id="PTHR36766:SF40">
    <property type="entry name" value="DISEASE RESISTANCE PROTEIN RGA3"/>
    <property type="match status" value="1"/>
</dbReference>
<dbReference type="Gene3D" id="1.20.5.4130">
    <property type="match status" value="1"/>
</dbReference>
<sequence length="353" mass="40530">MAYAAVISLKKTLDRLLHSSHLNLNTRKLLKHAYNQTISLQQLLDCTTPNLNPVDQQLQITHEAHKLENLLEFRESTHFLDQSGSWKNSGEISQAIQSFCKTVDKITEDSVAEIPHFSPEQDHDKDAQSYAKKGTVSVDYEEINEPSIEIESLDGKGEAEIGEFLYSSLKGRRYLIVIDDVRDVGIWNFLESSFPVEDNGSAVLFTTRRQEEKLLRIRNKYISYNMACRDQDTWWYMFRAGLFGSEGCPAQLEEAGKKILHNCRSLGIVVLKVLLHLMKAEKTAQYWNQLASDQQNPIFTVDDELSQMCKIQEDLSSESYSFLDEEEKGLLLEFVDFSKHIEDIKKEILPQMP</sequence>
<dbReference type="GO" id="GO:0043531">
    <property type="term" value="F:ADP binding"/>
    <property type="evidence" value="ECO:0007669"/>
    <property type="project" value="InterPro"/>
</dbReference>
<name>A0A8X8YJS3_SALSN</name>
<reference evidence="3" key="1">
    <citation type="submission" date="2018-01" db="EMBL/GenBank/DDBJ databases">
        <authorList>
            <person name="Mao J.F."/>
        </authorList>
    </citation>
    <scope>NUCLEOTIDE SEQUENCE</scope>
    <source>
        <strain evidence="3">Huo1</strain>
        <tissue evidence="3">Leaf</tissue>
    </source>
</reference>
<keyword evidence="4" id="KW-1185">Reference proteome</keyword>
<protein>
    <recommendedName>
        <fullName evidence="2">NB-ARC domain-containing protein</fullName>
    </recommendedName>
</protein>
<dbReference type="PANTHER" id="PTHR36766">
    <property type="entry name" value="PLANT BROAD-SPECTRUM MILDEW RESISTANCE PROTEIN RPW8"/>
    <property type="match status" value="1"/>
</dbReference>
<organism evidence="3">
    <name type="scientific">Salvia splendens</name>
    <name type="common">Scarlet sage</name>
    <dbReference type="NCBI Taxonomy" id="180675"/>
    <lineage>
        <taxon>Eukaryota</taxon>
        <taxon>Viridiplantae</taxon>
        <taxon>Streptophyta</taxon>
        <taxon>Embryophyta</taxon>
        <taxon>Tracheophyta</taxon>
        <taxon>Spermatophyta</taxon>
        <taxon>Magnoliopsida</taxon>
        <taxon>eudicotyledons</taxon>
        <taxon>Gunneridae</taxon>
        <taxon>Pentapetalae</taxon>
        <taxon>asterids</taxon>
        <taxon>lamiids</taxon>
        <taxon>Lamiales</taxon>
        <taxon>Lamiaceae</taxon>
        <taxon>Nepetoideae</taxon>
        <taxon>Mentheae</taxon>
        <taxon>Salviinae</taxon>
        <taxon>Salvia</taxon>
        <taxon>Salvia subgen. Calosphace</taxon>
        <taxon>core Calosphace</taxon>
    </lineage>
</organism>
<dbReference type="InterPro" id="IPR002182">
    <property type="entry name" value="NB-ARC"/>
</dbReference>